<organism evidence="8 9">
    <name type="scientific">Clostridium baratii str. Sullivan</name>
    <dbReference type="NCBI Taxonomy" id="1415775"/>
    <lineage>
        <taxon>Bacteria</taxon>
        <taxon>Bacillati</taxon>
        <taxon>Bacillota</taxon>
        <taxon>Clostridia</taxon>
        <taxon>Eubacteriales</taxon>
        <taxon>Clostridiaceae</taxon>
        <taxon>Clostridium</taxon>
    </lineage>
</organism>
<keyword evidence="4 5" id="KW-0326">Glycosidase</keyword>
<dbReference type="InterPro" id="IPR001362">
    <property type="entry name" value="Glyco_hydro_32"/>
</dbReference>
<dbReference type="InterPro" id="IPR051214">
    <property type="entry name" value="GH32_Enzymes"/>
</dbReference>
<feature type="domain" description="Glycosyl hydrolase family 32 N-terminal" evidence="6">
    <location>
        <begin position="7"/>
        <end position="316"/>
    </location>
</feature>
<evidence type="ECO:0000256" key="5">
    <source>
        <dbReference type="RuleBase" id="RU362110"/>
    </source>
</evidence>
<dbReference type="InterPro" id="IPR023296">
    <property type="entry name" value="Glyco_hydro_beta-prop_sf"/>
</dbReference>
<comment type="similarity">
    <text evidence="1 5">Belongs to the glycosyl hydrolase 32 family.</text>
</comment>
<keyword evidence="9" id="KW-1185">Reference proteome</keyword>
<dbReference type="HOGENOM" id="CLU_001528_7_0_9"/>
<dbReference type="GO" id="GO:0004564">
    <property type="term" value="F:beta-fructofuranosidase activity"/>
    <property type="evidence" value="ECO:0007669"/>
    <property type="project" value="UniProtKB-EC"/>
</dbReference>
<dbReference type="PANTHER" id="PTHR43101:SF1">
    <property type="entry name" value="BETA-FRUCTOSIDASE"/>
    <property type="match status" value="1"/>
</dbReference>
<dbReference type="EC" id="3.2.1.26" evidence="2"/>
<feature type="domain" description="Glycosyl hydrolase family 32 C-terminal" evidence="7">
    <location>
        <begin position="369"/>
        <end position="427"/>
    </location>
</feature>
<evidence type="ECO:0000256" key="1">
    <source>
        <dbReference type="ARBA" id="ARBA00009902"/>
    </source>
</evidence>
<dbReference type="GO" id="GO:0005975">
    <property type="term" value="P:carbohydrate metabolic process"/>
    <property type="evidence" value="ECO:0007669"/>
    <property type="project" value="InterPro"/>
</dbReference>
<dbReference type="SUPFAM" id="SSF75005">
    <property type="entry name" value="Arabinanase/levansucrase/invertase"/>
    <property type="match status" value="1"/>
</dbReference>
<dbReference type="InterPro" id="IPR013189">
    <property type="entry name" value="Glyco_hydro_32_C"/>
</dbReference>
<dbReference type="Pfam" id="PF08244">
    <property type="entry name" value="Glyco_hydro_32C"/>
    <property type="match status" value="1"/>
</dbReference>
<dbReference type="eggNOG" id="COG1621">
    <property type="taxonomic scope" value="Bacteria"/>
</dbReference>
<dbReference type="InterPro" id="IPR013148">
    <property type="entry name" value="Glyco_hydro_32_N"/>
</dbReference>
<evidence type="ECO:0000313" key="8">
    <source>
        <dbReference type="EMBL" id="AIY83289.1"/>
    </source>
</evidence>
<evidence type="ECO:0000256" key="4">
    <source>
        <dbReference type="ARBA" id="ARBA00023295"/>
    </source>
</evidence>
<gene>
    <name evidence="8" type="ORF">U729_2057</name>
</gene>
<dbReference type="Gene3D" id="2.115.10.20">
    <property type="entry name" value="Glycosyl hydrolase domain, family 43"/>
    <property type="match status" value="1"/>
</dbReference>
<evidence type="ECO:0000256" key="3">
    <source>
        <dbReference type="ARBA" id="ARBA00022801"/>
    </source>
</evidence>
<evidence type="ECO:0000313" key="9">
    <source>
        <dbReference type="Proteomes" id="UP000030635"/>
    </source>
</evidence>
<name>A0A0A7FUL4_9CLOT</name>
<evidence type="ECO:0000259" key="7">
    <source>
        <dbReference type="Pfam" id="PF08244"/>
    </source>
</evidence>
<proteinExistence type="inferred from homology"/>
<keyword evidence="3 5" id="KW-0378">Hydrolase</keyword>
<evidence type="ECO:0000256" key="2">
    <source>
        <dbReference type="ARBA" id="ARBA00012758"/>
    </source>
</evidence>
<sequence>MNRPKIHLTAPRNWINDPNGFIYYGGEYHLFYQYFPYATEWGTTHWGHATSKDLINFKHHPIAIFPSKQYDRNGCFSGTALVKNDMLHFYYTGIKYLRSSDENIHVAYDNESFEACQIKICSKDGYTFDNFNDKKVIIPPINDIKLGHVTHTRDPKVWKYKDGYTMILGSKFKKDNGDRYIGEALFYTSEDGEKWEYKNRCYDESLGDMWECPDLINVDGKYIFIMSPEHITDDGVNYTNNSIYSIVDFNEETCEMKITNEFNYFDEGLDVYAPQTTLDKNGDRIVIGWVRMPKKFENEEWIGMMTLPRVIKVIDNKVYFIIPYYIQDLFKKEIDTNQFNVNCPCRIKAKLENEGFINIGGYKIRIEDDKLVTDRSDVFIEGDFKAVKFKSSKLGERYDLDIFIDRGIIEIFINDGEYVITNVVYNMKSFIEYNNLKEFRLFKME</sequence>
<dbReference type="EMBL" id="CP006905">
    <property type="protein sequence ID" value="AIY83289.1"/>
    <property type="molecule type" value="Genomic_DNA"/>
</dbReference>
<dbReference type="PANTHER" id="PTHR43101">
    <property type="entry name" value="BETA-FRUCTOSIDASE"/>
    <property type="match status" value="1"/>
</dbReference>
<dbReference type="OrthoDB" id="9759709at2"/>
<dbReference type="Proteomes" id="UP000030635">
    <property type="component" value="Chromosome"/>
</dbReference>
<reference evidence="8 9" key="1">
    <citation type="journal article" date="2015" name="Infect. Genet. Evol.">
        <title>Genomic sequences of six botulinum neurotoxin-producing strains representing three clostridial species illustrate the mobility and diversity of botulinum neurotoxin genes.</title>
        <authorList>
            <person name="Smith T.J."/>
            <person name="Hill K.K."/>
            <person name="Xie G."/>
            <person name="Foley B.T."/>
            <person name="Williamson C.H."/>
            <person name="Foster J.T."/>
            <person name="Johnson S.L."/>
            <person name="Chertkov O."/>
            <person name="Teshima H."/>
            <person name="Gibbons H.S."/>
            <person name="Johnsky L.A."/>
            <person name="Karavis M.A."/>
            <person name="Smith L.A."/>
        </authorList>
    </citation>
    <scope>NUCLEOTIDE SEQUENCE [LARGE SCALE GENOMIC DNA]</scope>
    <source>
        <strain evidence="8">Sullivan</strain>
    </source>
</reference>
<dbReference type="InterPro" id="IPR013320">
    <property type="entry name" value="ConA-like_dom_sf"/>
</dbReference>
<dbReference type="KEGG" id="cbv:U729_2057"/>
<dbReference type="AlphaFoldDB" id="A0A0A7FUL4"/>
<evidence type="ECO:0000259" key="6">
    <source>
        <dbReference type="Pfam" id="PF00251"/>
    </source>
</evidence>
<protein>
    <recommendedName>
        <fullName evidence="2">beta-fructofuranosidase</fullName>
        <ecNumber evidence="2">3.2.1.26</ecNumber>
    </recommendedName>
</protein>
<dbReference type="RefSeq" id="WP_039314474.1">
    <property type="nucleotide sequence ID" value="NZ_CP006905.1"/>
</dbReference>
<dbReference type="Gene3D" id="2.60.120.560">
    <property type="entry name" value="Exo-inulinase, domain 1"/>
    <property type="match status" value="1"/>
</dbReference>
<dbReference type="CDD" id="cd08996">
    <property type="entry name" value="GH32_FFase"/>
    <property type="match status" value="1"/>
</dbReference>
<dbReference type="SMART" id="SM00640">
    <property type="entry name" value="Glyco_32"/>
    <property type="match status" value="1"/>
</dbReference>
<dbReference type="Pfam" id="PF00251">
    <property type="entry name" value="Glyco_hydro_32N"/>
    <property type="match status" value="1"/>
</dbReference>
<accession>A0A0A7FUL4</accession>
<dbReference type="SUPFAM" id="SSF49899">
    <property type="entry name" value="Concanavalin A-like lectins/glucanases"/>
    <property type="match status" value="1"/>
</dbReference>